<dbReference type="InterPro" id="IPR001829">
    <property type="entry name" value="Pili_assmbl_chaperone_bac"/>
</dbReference>
<keyword evidence="7" id="KW-0393">Immunoglobulin domain</keyword>
<dbReference type="SUPFAM" id="SSF49354">
    <property type="entry name" value="PapD-like"/>
    <property type="match status" value="1"/>
</dbReference>
<comment type="subcellular location">
    <subcellularLocation>
        <location evidence="1 8">Periplasm</location>
    </subcellularLocation>
</comment>
<feature type="domain" description="Pili assembly chaperone N-terminal" evidence="9">
    <location>
        <begin position="28"/>
        <end position="151"/>
    </location>
</feature>
<keyword evidence="12" id="KW-1185">Reference proteome</keyword>
<dbReference type="AlphaFoldDB" id="A0A1S1HQS4"/>
<evidence type="ECO:0000256" key="2">
    <source>
        <dbReference type="ARBA" id="ARBA00007399"/>
    </source>
</evidence>
<dbReference type="OrthoDB" id="9131059at2"/>
<dbReference type="PANTHER" id="PTHR30251:SF2">
    <property type="entry name" value="FIMBRIAL CHAPERONE YADV-RELATED"/>
    <property type="match status" value="1"/>
</dbReference>
<dbReference type="InterPro" id="IPR036316">
    <property type="entry name" value="Pili_assmbl_chap_C_dom_sf"/>
</dbReference>
<dbReference type="InterPro" id="IPR013783">
    <property type="entry name" value="Ig-like_fold"/>
</dbReference>
<keyword evidence="3" id="KW-1029">Fimbrium biogenesis</keyword>
<name>A0A1S1HQS4_PROST</name>
<dbReference type="PROSITE" id="PS00635">
    <property type="entry name" value="PILI_CHAPERONE"/>
    <property type="match status" value="1"/>
</dbReference>
<keyword evidence="4" id="KW-0732">Signal</keyword>
<keyword evidence="5" id="KW-0574">Periplasm</keyword>
<sequence>MITKQSIINKLILFISLFIISTSLYASVIINGTRVIYNEKSKSKIVQLVNDNKWPALVQVWLDNGDPNELPENIKTPFSITPPIFKMSPDAGQNLRITYLGGSLPKDRESIYYLNILEIPPENESVANEKQNTMQIAIRSRIKLFFRPSGIETPASLNNKLTFSFKKMAKGNELVVKNNSPWFITFQDVTISGSSNKLKLGGEMISPFSEIILNSENGNSIPNEFLNAKKIIYSVINDYGGLDTYESNL</sequence>
<dbReference type="Gene3D" id="2.60.40.10">
    <property type="entry name" value="Immunoglobulins"/>
    <property type="match status" value="2"/>
</dbReference>
<dbReference type="InterPro" id="IPR016147">
    <property type="entry name" value="Pili_assmbl_chaperone_N"/>
</dbReference>
<organism evidence="11 12">
    <name type="scientific">Providencia stuartii</name>
    <dbReference type="NCBI Taxonomy" id="588"/>
    <lineage>
        <taxon>Bacteria</taxon>
        <taxon>Pseudomonadati</taxon>
        <taxon>Pseudomonadota</taxon>
        <taxon>Gammaproteobacteria</taxon>
        <taxon>Enterobacterales</taxon>
        <taxon>Morganellaceae</taxon>
        <taxon>Providencia</taxon>
    </lineage>
</organism>
<dbReference type="Pfam" id="PF02753">
    <property type="entry name" value="PapD_C"/>
    <property type="match status" value="1"/>
</dbReference>
<accession>A0A1S1HQS4</accession>
<dbReference type="InterPro" id="IPR018046">
    <property type="entry name" value="Pili_assmbl_chaperone_CS"/>
</dbReference>
<dbReference type="PRINTS" id="PR00969">
    <property type="entry name" value="CHAPERONPILI"/>
</dbReference>
<dbReference type="GO" id="GO:0071555">
    <property type="term" value="P:cell wall organization"/>
    <property type="evidence" value="ECO:0007669"/>
    <property type="project" value="InterPro"/>
</dbReference>
<dbReference type="InterPro" id="IPR016148">
    <property type="entry name" value="Pili_assmbl_chaperone_C"/>
</dbReference>
<evidence type="ECO:0000256" key="6">
    <source>
        <dbReference type="ARBA" id="ARBA00023186"/>
    </source>
</evidence>
<evidence type="ECO:0000313" key="11">
    <source>
        <dbReference type="EMBL" id="OHT24749.1"/>
    </source>
</evidence>
<evidence type="ECO:0000259" key="10">
    <source>
        <dbReference type="Pfam" id="PF02753"/>
    </source>
</evidence>
<evidence type="ECO:0000256" key="1">
    <source>
        <dbReference type="ARBA" id="ARBA00004418"/>
    </source>
</evidence>
<reference evidence="11 12" key="1">
    <citation type="submission" date="2016-03" db="EMBL/GenBank/DDBJ databases">
        <title>Genome sequence of Providencia stuartii strain, isolated from the salivary glands of larval Lucilia sericata.</title>
        <authorList>
            <person name="Yuan Y."/>
            <person name="Zhang Y."/>
            <person name="Fu S."/>
            <person name="Crippen T.L."/>
            <person name="Visi D."/>
            <person name="Benbow M.E."/>
            <person name="Allen M."/>
            <person name="Tomberlin J.K."/>
            <person name="Sze S.-H."/>
            <person name="Tarone A.M."/>
        </authorList>
    </citation>
    <scope>NUCLEOTIDE SEQUENCE [LARGE SCALE GENOMIC DNA]</scope>
    <source>
        <strain evidence="11 12">Crippen</strain>
    </source>
</reference>
<evidence type="ECO:0000259" key="9">
    <source>
        <dbReference type="Pfam" id="PF00345"/>
    </source>
</evidence>
<evidence type="ECO:0000313" key="12">
    <source>
        <dbReference type="Proteomes" id="UP000179588"/>
    </source>
</evidence>
<dbReference type="RefSeq" id="WP_070926846.1">
    <property type="nucleotide sequence ID" value="NZ_JBALHY010000008.1"/>
</dbReference>
<evidence type="ECO:0000256" key="8">
    <source>
        <dbReference type="RuleBase" id="RU003918"/>
    </source>
</evidence>
<protein>
    <submittedName>
        <fullName evidence="11">Fimbrial chaperone protein</fullName>
    </submittedName>
</protein>
<dbReference type="SUPFAM" id="SSF49584">
    <property type="entry name" value="Periplasmic chaperone C-domain"/>
    <property type="match status" value="1"/>
</dbReference>
<dbReference type="EMBL" id="LVIE01000112">
    <property type="protein sequence ID" value="OHT24749.1"/>
    <property type="molecule type" value="Genomic_DNA"/>
</dbReference>
<proteinExistence type="inferred from homology"/>
<dbReference type="Proteomes" id="UP000179588">
    <property type="component" value="Unassembled WGS sequence"/>
</dbReference>
<dbReference type="InterPro" id="IPR008962">
    <property type="entry name" value="PapD-like_sf"/>
</dbReference>
<evidence type="ECO:0000256" key="4">
    <source>
        <dbReference type="ARBA" id="ARBA00022729"/>
    </source>
</evidence>
<dbReference type="Pfam" id="PF00345">
    <property type="entry name" value="PapD_N"/>
    <property type="match status" value="1"/>
</dbReference>
<comment type="similarity">
    <text evidence="2 8">Belongs to the periplasmic pilus chaperone family.</text>
</comment>
<evidence type="ECO:0000256" key="7">
    <source>
        <dbReference type="ARBA" id="ARBA00023319"/>
    </source>
</evidence>
<dbReference type="InterPro" id="IPR050643">
    <property type="entry name" value="Periplasmic_pilus_chap"/>
</dbReference>
<feature type="domain" description="Pili assembly chaperone C-terminal" evidence="10">
    <location>
        <begin position="176"/>
        <end position="243"/>
    </location>
</feature>
<gene>
    <name evidence="11" type="ORF">A3Q29_03340</name>
</gene>
<comment type="caution">
    <text evidence="11">The sequence shown here is derived from an EMBL/GenBank/DDBJ whole genome shotgun (WGS) entry which is preliminary data.</text>
</comment>
<dbReference type="FunFam" id="2.60.40.10:FF:000458">
    <property type="entry name" value="Molecular chaperone FimC"/>
    <property type="match status" value="1"/>
</dbReference>
<evidence type="ECO:0000256" key="3">
    <source>
        <dbReference type="ARBA" id="ARBA00022558"/>
    </source>
</evidence>
<dbReference type="GO" id="GO:0030288">
    <property type="term" value="C:outer membrane-bounded periplasmic space"/>
    <property type="evidence" value="ECO:0007669"/>
    <property type="project" value="InterPro"/>
</dbReference>
<keyword evidence="6 8" id="KW-0143">Chaperone</keyword>
<dbReference type="PANTHER" id="PTHR30251">
    <property type="entry name" value="PILUS ASSEMBLY CHAPERONE"/>
    <property type="match status" value="1"/>
</dbReference>
<evidence type="ECO:0000256" key="5">
    <source>
        <dbReference type="ARBA" id="ARBA00022764"/>
    </source>
</evidence>